<proteinExistence type="predicted"/>
<dbReference type="Proteomes" id="UP000322840">
    <property type="component" value="Segment"/>
</dbReference>
<evidence type="ECO:0000313" key="3">
    <source>
        <dbReference type="Proteomes" id="UP000322840"/>
    </source>
</evidence>
<accession>A0A5B9N759</accession>
<dbReference type="SUPFAM" id="SSF49373">
    <property type="entry name" value="Invasin/intimin cell-adhesion fragments"/>
    <property type="match status" value="1"/>
</dbReference>
<evidence type="ECO:0008006" key="4">
    <source>
        <dbReference type="Google" id="ProtNLM"/>
    </source>
</evidence>
<dbReference type="InterPro" id="IPR013783">
    <property type="entry name" value="Ig-like_fold"/>
</dbReference>
<keyword evidence="3" id="KW-1185">Reference proteome</keyword>
<dbReference type="EMBL" id="MN062188">
    <property type="protein sequence ID" value="QEG09429.1"/>
    <property type="molecule type" value="Genomic_DNA"/>
</dbReference>
<reference evidence="3" key="1">
    <citation type="submission" date="2019-06" db="EMBL/GenBank/DDBJ databases">
        <title>The Complete Genome of Proteus mirabilis Siphophage Saba.</title>
        <authorList>
            <person name="Nyugen J."/>
            <person name="Harb L."/>
            <person name="Moreland R."/>
            <person name="Liu M."/>
            <person name="Ramsey J."/>
        </authorList>
    </citation>
    <scope>NUCLEOTIDE SEQUENCE [LARGE SCALE GENOMIC DNA]</scope>
</reference>
<feature type="compositionally biased region" description="Basic and acidic residues" evidence="1">
    <location>
        <begin position="93"/>
        <end position="104"/>
    </location>
</feature>
<feature type="region of interest" description="Disordered" evidence="1">
    <location>
        <begin position="72"/>
        <end position="104"/>
    </location>
</feature>
<protein>
    <recommendedName>
        <fullName evidence="4">Big-1 domain-containing protein</fullName>
    </recommendedName>
</protein>
<evidence type="ECO:0000313" key="2">
    <source>
        <dbReference type="EMBL" id="QEG09429.1"/>
    </source>
</evidence>
<evidence type="ECO:0000256" key="1">
    <source>
        <dbReference type="SAM" id="MobiDB-lite"/>
    </source>
</evidence>
<name>A0A5B9N759_9CAUD</name>
<gene>
    <name evidence="2" type="ORF">CPT_Saba_056</name>
</gene>
<sequence>MTAKVTKDGKPAVGETVKFTASSLNNVGPLSGLESETSNESGVVTKTLSPTLTDKYVKGTFVIQATTQGKTATTTAEITPDNPVDNVPAGDTVPKEISLKPKGS</sequence>
<dbReference type="Gene3D" id="2.60.40.10">
    <property type="entry name" value="Immunoglobulins"/>
    <property type="match status" value="1"/>
</dbReference>
<dbReference type="InterPro" id="IPR008964">
    <property type="entry name" value="Invasin/intimin_cell_adhesion"/>
</dbReference>
<organism evidence="2 3">
    <name type="scientific">Proteus phage Saba</name>
    <dbReference type="NCBI Taxonomy" id="2596672"/>
    <lineage>
        <taxon>Viruses</taxon>
        <taxon>Duplodnaviria</taxon>
        <taxon>Heunggongvirae</taxon>
        <taxon>Uroviricota</taxon>
        <taxon>Caudoviricetes</taxon>
        <taxon>Casjensviridae</taxon>
        <taxon>Cenphatecvirus</taxon>
        <taxon>Cenphatecvirus saba</taxon>
    </lineage>
</organism>